<dbReference type="InterPro" id="IPR016162">
    <property type="entry name" value="Ald_DH_N"/>
</dbReference>
<evidence type="ECO:0000256" key="3">
    <source>
        <dbReference type="ARBA" id="ARBA00023027"/>
    </source>
</evidence>
<reference evidence="7 8" key="1">
    <citation type="submission" date="2019-12" db="EMBL/GenBank/DDBJ databases">
        <title>Maritimibacter sp. nov. sp. isolated from sea sand.</title>
        <authorList>
            <person name="Kim J."/>
            <person name="Jeong S.E."/>
            <person name="Jung H.S."/>
            <person name="Jeon C.O."/>
        </authorList>
    </citation>
    <scope>NUCLEOTIDE SEQUENCE [LARGE SCALE GENOMIC DNA]</scope>
    <source>
        <strain evidence="7 8">DP07</strain>
    </source>
</reference>
<evidence type="ECO:0000256" key="5">
    <source>
        <dbReference type="RuleBase" id="RU003345"/>
    </source>
</evidence>
<dbReference type="AlphaFoldDB" id="A0A845M9M4"/>
<dbReference type="InterPro" id="IPR016160">
    <property type="entry name" value="Ald_DH_CS_CYS"/>
</dbReference>
<dbReference type="PROSITE" id="PS00070">
    <property type="entry name" value="ALDEHYDE_DEHYDR_CYS"/>
    <property type="match status" value="1"/>
</dbReference>
<organism evidence="7 8">
    <name type="scientific">Maritimibacter harenae</name>
    <dbReference type="NCBI Taxonomy" id="2606218"/>
    <lineage>
        <taxon>Bacteria</taxon>
        <taxon>Pseudomonadati</taxon>
        <taxon>Pseudomonadota</taxon>
        <taxon>Alphaproteobacteria</taxon>
        <taxon>Rhodobacterales</taxon>
        <taxon>Roseobacteraceae</taxon>
        <taxon>Maritimibacter</taxon>
    </lineage>
</organism>
<evidence type="ECO:0000256" key="2">
    <source>
        <dbReference type="ARBA" id="ARBA00023002"/>
    </source>
</evidence>
<dbReference type="InterPro" id="IPR015590">
    <property type="entry name" value="Aldehyde_DH_dom"/>
</dbReference>
<dbReference type="Gene3D" id="3.40.605.10">
    <property type="entry name" value="Aldehyde Dehydrogenase, Chain A, domain 1"/>
    <property type="match status" value="1"/>
</dbReference>
<evidence type="ECO:0000313" key="8">
    <source>
        <dbReference type="Proteomes" id="UP000467322"/>
    </source>
</evidence>
<gene>
    <name evidence="7" type="ORF">GQE99_11560</name>
</gene>
<dbReference type="InterPro" id="IPR029510">
    <property type="entry name" value="Ald_DH_CS_GLU"/>
</dbReference>
<dbReference type="PROSITE" id="PS00687">
    <property type="entry name" value="ALDEHYDE_DEHYDR_GLU"/>
    <property type="match status" value="1"/>
</dbReference>
<dbReference type="EMBL" id="WTUX01000012">
    <property type="protein sequence ID" value="MZR13654.1"/>
    <property type="molecule type" value="Genomic_DNA"/>
</dbReference>
<accession>A0A845M9M4</accession>
<proteinExistence type="inferred from homology"/>
<comment type="similarity">
    <text evidence="1 5">Belongs to the aldehyde dehydrogenase family.</text>
</comment>
<feature type="domain" description="Aldehyde dehydrogenase" evidence="6">
    <location>
        <begin position="19"/>
        <end position="469"/>
    </location>
</feature>
<dbReference type="InterPro" id="IPR016161">
    <property type="entry name" value="Ald_DH/histidinol_DH"/>
</dbReference>
<dbReference type="RefSeq" id="WP_161351775.1">
    <property type="nucleotide sequence ID" value="NZ_WTUX01000012.1"/>
</dbReference>
<keyword evidence="3" id="KW-0520">NAD</keyword>
<sequence>MYEAKLHIRGAGVEARDGAVFERVSPVDGQPVTRAVAAGPRDAEDAANAAAAAFTTWRDLPNDEKRAILVRARDLMIERTEEFVDIAGRELGSTPDWIRFNVQIAAGVFDAALDMPDKVAGWTQTSEKDGIHSTLLREPVGVVLSIAPWNAPVTLAIRAIIWPLACGNTVVFKASELCPKLHALLVDVLCEAGLPEGAVTSVIHAPETAEAVVEALAAHPAVRRINFTGSTRIGRRVAEIAARHLKPCLMELSGKAPLIVLPDAHIPAAARAAAFGAYFNQGQICMATERIIVFEEIADAFVAEMEAQCATLLTRKHRDKVGELISAESARRVGRLIEDALSRQAVLKVGGEVSGAYVQPTLLDRVTPEMQIYGEESFGPVAAIIRVEDEAEAISVANDTQYGLVASIFTSDIDRARKIAAQLETGTCHINGPTVYDDPTKPFGGVKASGFGRFGGDSAIQEFTELRWITVQDPKTDYPFWT</sequence>
<dbReference type="SUPFAM" id="SSF53720">
    <property type="entry name" value="ALDH-like"/>
    <property type="match status" value="1"/>
</dbReference>
<evidence type="ECO:0000256" key="1">
    <source>
        <dbReference type="ARBA" id="ARBA00009986"/>
    </source>
</evidence>
<comment type="caution">
    <text evidence="7">The sequence shown here is derived from an EMBL/GenBank/DDBJ whole genome shotgun (WGS) entry which is preliminary data.</text>
</comment>
<name>A0A845M9M4_9RHOB</name>
<dbReference type="InterPro" id="IPR016163">
    <property type="entry name" value="Ald_DH_C"/>
</dbReference>
<protein>
    <submittedName>
        <fullName evidence="7">Aldehyde dehydrogenase family protein</fullName>
    </submittedName>
</protein>
<dbReference type="Pfam" id="PF00171">
    <property type="entry name" value="Aldedh"/>
    <property type="match status" value="1"/>
</dbReference>
<dbReference type="PANTHER" id="PTHR42986:SF1">
    <property type="entry name" value="BENZALDEHYDE DEHYDROGENASE YFMT"/>
    <property type="match status" value="1"/>
</dbReference>
<feature type="active site" evidence="4">
    <location>
        <position position="251"/>
    </location>
</feature>
<evidence type="ECO:0000256" key="4">
    <source>
        <dbReference type="PROSITE-ProRule" id="PRU10007"/>
    </source>
</evidence>
<evidence type="ECO:0000259" key="6">
    <source>
        <dbReference type="Pfam" id="PF00171"/>
    </source>
</evidence>
<dbReference type="PANTHER" id="PTHR42986">
    <property type="entry name" value="BENZALDEHYDE DEHYDROGENASE YFMT"/>
    <property type="match status" value="1"/>
</dbReference>
<dbReference type="Gene3D" id="3.40.309.10">
    <property type="entry name" value="Aldehyde Dehydrogenase, Chain A, domain 2"/>
    <property type="match status" value="1"/>
</dbReference>
<evidence type="ECO:0000313" key="7">
    <source>
        <dbReference type="EMBL" id="MZR13654.1"/>
    </source>
</evidence>
<dbReference type="GO" id="GO:0016620">
    <property type="term" value="F:oxidoreductase activity, acting on the aldehyde or oxo group of donors, NAD or NADP as acceptor"/>
    <property type="evidence" value="ECO:0007669"/>
    <property type="project" value="InterPro"/>
</dbReference>
<dbReference type="Proteomes" id="UP000467322">
    <property type="component" value="Unassembled WGS sequence"/>
</dbReference>
<keyword evidence="8" id="KW-1185">Reference proteome</keyword>
<keyword evidence="2 5" id="KW-0560">Oxidoreductase</keyword>